<proteinExistence type="predicted"/>
<keyword evidence="2" id="KW-1185">Reference proteome</keyword>
<evidence type="ECO:0000313" key="1">
    <source>
        <dbReference type="EMBL" id="KAJ8408953.1"/>
    </source>
</evidence>
<comment type="caution">
    <text evidence="1">The sequence shown here is derived from an EMBL/GenBank/DDBJ whole genome shotgun (WGS) entry which is preliminary data.</text>
</comment>
<dbReference type="AlphaFoldDB" id="A0AAD7SUK2"/>
<dbReference type="EMBL" id="JAINUG010000032">
    <property type="protein sequence ID" value="KAJ8408953.1"/>
    <property type="molecule type" value="Genomic_DNA"/>
</dbReference>
<evidence type="ECO:0000313" key="2">
    <source>
        <dbReference type="Proteomes" id="UP001221898"/>
    </source>
</evidence>
<dbReference type="Proteomes" id="UP001221898">
    <property type="component" value="Unassembled WGS sequence"/>
</dbReference>
<sequence>MYGPGENGRVLLERLRMRGQHCGAAIFEGGSSRVQEALETHRGFPRIVFVRASPRRGRCSKAAVPACRRCLASTPSPPRPTAGDVDHA</sequence>
<accession>A0AAD7SUK2</accession>
<gene>
    <name evidence="1" type="ORF">AAFF_G00239740</name>
</gene>
<organism evidence="1 2">
    <name type="scientific">Aldrovandia affinis</name>
    <dbReference type="NCBI Taxonomy" id="143900"/>
    <lineage>
        <taxon>Eukaryota</taxon>
        <taxon>Metazoa</taxon>
        <taxon>Chordata</taxon>
        <taxon>Craniata</taxon>
        <taxon>Vertebrata</taxon>
        <taxon>Euteleostomi</taxon>
        <taxon>Actinopterygii</taxon>
        <taxon>Neopterygii</taxon>
        <taxon>Teleostei</taxon>
        <taxon>Notacanthiformes</taxon>
        <taxon>Halosauridae</taxon>
        <taxon>Aldrovandia</taxon>
    </lineage>
</organism>
<reference evidence="1" key="1">
    <citation type="journal article" date="2023" name="Science">
        <title>Genome structures resolve the early diversification of teleost fishes.</title>
        <authorList>
            <person name="Parey E."/>
            <person name="Louis A."/>
            <person name="Montfort J."/>
            <person name="Bouchez O."/>
            <person name="Roques C."/>
            <person name="Iampietro C."/>
            <person name="Lluch J."/>
            <person name="Castinel A."/>
            <person name="Donnadieu C."/>
            <person name="Desvignes T."/>
            <person name="Floi Bucao C."/>
            <person name="Jouanno E."/>
            <person name="Wen M."/>
            <person name="Mejri S."/>
            <person name="Dirks R."/>
            <person name="Jansen H."/>
            <person name="Henkel C."/>
            <person name="Chen W.J."/>
            <person name="Zahm M."/>
            <person name="Cabau C."/>
            <person name="Klopp C."/>
            <person name="Thompson A.W."/>
            <person name="Robinson-Rechavi M."/>
            <person name="Braasch I."/>
            <person name="Lecointre G."/>
            <person name="Bobe J."/>
            <person name="Postlethwait J.H."/>
            <person name="Berthelot C."/>
            <person name="Roest Crollius H."/>
            <person name="Guiguen Y."/>
        </authorList>
    </citation>
    <scope>NUCLEOTIDE SEQUENCE</scope>
    <source>
        <strain evidence="1">NC1722</strain>
    </source>
</reference>
<protein>
    <submittedName>
        <fullName evidence="1">Uncharacterized protein</fullName>
    </submittedName>
</protein>
<name>A0AAD7SUK2_9TELE</name>